<dbReference type="AlphaFoldDB" id="A0A239FJ90"/>
<name>A0A239FJ90_9ACTN</name>
<gene>
    <name evidence="1" type="ORF">SAMN05216276_1011158</name>
</gene>
<keyword evidence="2" id="KW-1185">Reference proteome</keyword>
<sequence length="321" mass="35616">MGVAEMDRIRARGPRVIVDRPWADAMLDDAVTAVRRKIFEAGTVALGATRGDPESRALRVEALAKAAVGFSRSIEALTSRDQGNPDLWLWLGRTRIEEAWALKPDVKARAVQAQRLQAFQQAMESARRPLLTAAALAPSDPVPWESMMWFCLGLDRPRQEKDAAWFEAVRRYPTLFPAHVARLMTLSPAWGGSAQEMLKFVREAVSQAPDGDPMPALLPLAHFEQVAAERSPMSRGGWFSDEALREVVSHAGRWLGRSGHPRAVEAHNLFGAAFYLADLRRPARGHLMRTGGRVSRLPWSYLGDPAQQFLRACGRLNVVPV</sequence>
<proteinExistence type="predicted"/>
<evidence type="ECO:0008006" key="3">
    <source>
        <dbReference type="Google" id="ProtNLM"/>
    </source>
</evidence>
<reference evidence="1 2" key="1">
    <citation type="submission" date="2017-06" db="EMBL/GenBank/DDBJ databases">
        <authorList>
            <person name="Kim H.J."/>
            <person name="Triplett B.A."/>
        </authorList>
    </citation>
    <scope>NUCLEOTIDE SEQUENCE [LARGE SCALE GENOMIC DNA]</scope>
    <source>
        <strain evidence="1 2">CGMCC 4.2132</strain>
    </source>
</reference>
<dbReference type="RefSeq" id="WP_089207752.1">
    <property type="nucleotide sequence ID" value="NZ_FZOD01000011.1"/>
</dbReference>
<accession>A0A239FJ90</accession>
<evidence type="ECO:0000313" key="1">
    <source>
        <dbReference type="EMBL" id="SNS56282.1"/>
    </source>
</evidence>
<evidence type="ECO:0000313" key="2">
    <source>
        <dbReference type="Proteomes" id="UP000198282"/>
    </source>
</evidence>
<dbReference type="EMBL" id="FZOD01000011">
    <property type="protein sequence ID" value="SNS56282.1"/>
    <property type="molecule type" value="Genomic_DNA"/>
</dbReference>
<organism evidence="1 2">
    <name type="scientific">Streptosporangium subroseum</name>
    <dbReference type="NCBI Taxonomy" id="106412"/>
    <lineage>
        <taxon>Bacteria</taxon>
        <taxon>Bacillati</taxon>
        <taxon>Actinomycetota</taxon>
        <taxon>Actinomycetes</taxon>
        <taxon>Streptosporangiales</taxon>
        <taxon>Streptosporangiaceae</taxon>
        <taxon>Streptosporangium</taxon>
    </lineage>
</organism>
<dbReference type="OrthoDB" id="7171245at2"/>
<dbReference type="Proteomes" id="UP000198282">
    <property type="component" value="Unassembled WGS sequence"/>
</dbReference>
<protein>
    <recommendedName>
        <fullName evidence="3">DUF4034 domain-containing protein</fullName>
    </recommendedName>
</protein>